<accession>A0ACB8A4Z2</accession>
<sequence>MAVYRYHQPTAFDVSPTTHAGGAGEDPFRDSPVTPTRRNLRPDIDPADYTPSKRMRLMTAALASTASGSFLVSKTPVTSLSKIPAPVLEGPPDMPNPDWSLLHTPRRPSQMSRNDLEIHASELHNSLSRAKKHIQGRDAIIEGTHAQLVVQNIFTMKQSQALHGKENRKETDRTKLFPEGKGRHLTSEGFMNEVDRSESARKEKLAAKEQRKSGRAEKKSEKAAIETEWKRLLDEHTLAVDAWENECQKQTDAGVLKKNQPSKPKRPLKPKSVPMAQPTASSSSVTLEDLADDEETTDTSDEE</sequence>
<proteinExistence type="predicted"/>
<dbReference type="EMBL" id="MU267846">
    <property type="protein sequence ID" value="KAH7908110.1"/>
    <property type="molecule type" value="Genomic_DNA"/>
</dbReference>
<evidence type="ECO:0000313" key="1">
    <source>
        <dbReference type="EMBL" id="KAH7908110.1"/>
    </source>
</evidence>
<dbReference type="Proteomes" id="UP000790377">
    <property type="component" value="Unassembled WGS sequence"/>
</dbReference>
<protein>
    <submittedName>
        <fullName evidence="1">Uncharacterized protein</fullName>
    </submittedName>
</protein>
<name>A0ACB8A4Z2_9AGAM</name>
<evidence type="ECO:0000313" key="2">
    <source>
        <dbReference type="Proteomes" id="UP000790377"/>
    </source>
</evidence>
<reference evidence="1" key="1">
    <citation type="journal article" date="2021" name="New Phytol.">
        <title>Evolutionary innovations through gain and loss of genes in the ectomycorrhizal Boletales.</title>
        <authorList>
            <person name="Wu G."/>
            <person name="Miyauchi S."/>
            <person name="Morin E."/>
            <person name="Kuo A."/>
            <person name="Drula E."/>
            <person name="Varga T."/>
            <person name="Kohler A."/>
            <person name="Feng B."/>
            <person name="Cao Y."/>
            <person name="Lipzen A."/>
            <person name="Daum C."/>
            <person name="Hundley H."/>
            <person name="Pangilinan J."/>
            <person name="Johnson J."/>
            <person name="Barry K."/>
            <person name="LaButti K."/>
            <person name="Ng V."/>
            <person name="Ahrendt S."/>
            <person name="Min B."/>
            <person name="Choi I.G."/>
            <person name="Park H."/>
            <person name="Plett J.M."/>
            <person name="Magnuson J."/>
            <person name="Spatafora J.W."/>
            <person name="Nagy L.G."/>
            <person name="Henrissat B."/>
            <person name="Grigoriev I.V."/>
            <person name="Yang Z.L."/>
            <person name="Xu J."/>
            <person name="Martin F.M."/>
        </authorList>
    </citation>
    <scope>NUCLEOTIDE SEQUENCE</scope>
    <source>
        <strain evidence="1">ATCC 28755</strain>
    </source>
</reference>
<comment type="caution">
    <text evidence="1">The sequence shown here is derived from an EMBL/GenBank/DDBJ whole genome shotgun (WGS) entry which is preliminary data.</text>
</comment>
<organism evidence="1 2">
    <name type="scientific">Hygrophoropsis aurantiaca</name>
    <dbReference type="NCBI Taxonomy" id="72124"/>
    <lineage>
        <taxon>Eukaryota</taxon>
        <taxon>Fungi</taxon>
        <taxon>Dikarya</taxon>
        <taxon>Basidiomycota</taxon>
        <taxon>Agaricomycotina</taxon>
        <taxon>Agaricomycetes</taxon>
        <taxon>Agaricomycetidae</taxon>
        <taxon>Boletales</taxon>
        <taxon>Coniophorineae</taxon>
        <taxon>Hygrophoropsidaceae</taxon>
        <taxon>Hygrophoropsis</taxon>
    </lineage>
</organism>
<keyword evidence="2" id="KW-1185">Reference proteome</keyword>
<gene>
    <name evidence="1" type="ORF">BJ138DRAFT_1013419</name>
</gene>